<evidence type="ECO:0000313" key="9">
    <source>
        <dbReference type="EMBL" id="QND61779.1"/>
    </source>
</evidence>
<dbReference type="EMBL" id="CP050298">
    <property type="protein sequence ID" value="QND61779.1"/>
    <property type="molecule type" value="Genomic_DNA"/>
</dbReference>
<dbReference type="EMBL" id="CP050298">
    <property type="protein sequence ID" value="QND61765.1"/>
    <property type="molecule type" value="Genomic_DNA"/>
</dbReference>
<dbReference type="Proteomes" id="UP000515465">
    <property type="component" value="Chromosome"/>
</dbReference>
<evidence type="ECO:0000313" key="8">
    <source>
        <dbReference type="EMBL" id="QND61765.1"/>
    </source>
</evidence>
<dbReference type="Proteomes" id="UP000515465">
    <property type="component" value="Plasmid p_1"/>
</dbReference>
<evidence type="ECO:0000256" key="1">
    <source>
        <dbReference type="SAM" id="MobiDB-lite"/>
    </source>
</evidence>
<dbReference type="EMBL" id="CP050296">
    <property type="protein sequence ID" value="QND55337.1"/>
    <property type="molecule type" value="Genomic_DNA"/>
</dbReference>
<evidence type="ECO:0000313" key="4">
    <source>
        <dbReference type="EMBL" id="QND58911.1"/>
    </source>
</evidence>
<dbReference type="EMBL" id="CP050298">
    <property type="protein sequence ID" value="QND61750.1"/>
    <property type="molecule type" value="Genomic_DNA"/>
</dbReference>
<geneLocation type="plasmid" evidence="7 13">
    <name>p_3</name>
</geneLocation>
<dbReference type="EMBL" id="CP050296">
    <property type="protein sequence ID" value="QND59305.1"/>
    <property type="molecule type" value="Genomic_DNA"/>
</dbReference>
<name>A0A7G6SXS3_9HYPH</name>
<dbReference type="RefSeq" id="WP_183455035.1">
    <property type="nucleotide sequence ID" value="NZ_CP050296.1"/>
</dbReference>
<evidence type="ECO:0000313" key="6">
    <source>
        <dbReference type="EMBL" id="QND59327.1"/>
    </source>
</evidence>
<evidence type="ECO:0000313" key="2">
    <source>
        <dbReference type="EMBL" id="QND55337.1"/>
    </source>
</evidence>
<evidence type="ECO:0000313" key="3">
    <source>
        <dbReference type="EMBL" id="QND57342.1"/>
    </source>
</evidence>
<feature type="region of interest" description="Disordered" evidence="1">
    <location>
        <begin position="36"/>
        <end position="55"/>
    </location>
</feature>
<evidence type="ECO:0000313" key="10">
    <source>
        <dbReference type="EMBL" id="QND62075.1"/>
    </source>
</evidence>
<dbReference type="EMBL" id="CP050296">
    <property type="protein sequence ID" value="QND59327.1"/>
    <property type="molecule type" value="Genomic_DNA"/>
</dbReference>
<evidence type="ECO:0000313" key="13">
    <source>
        <dbReference type="Proteomes" id="UP000515465"/>
    </source>
</evidence>
<dbReference type="InterPro" id="IPR047647">
    <property type="entry name" value="ISAs1_transpos"/>
</dbReference>
<evidence type="ECO:0000313" key="11">
    <source>
        <dbReference type="EMBL" id="QND62316.1"/>
    </source>
</evidence>
<evidence type="ECO:0000313" key="7">
    <source>
        <dbReference type="EMBL" id="QND61750.1"/>
    </source>
</evidence>
<keyword evidence="7" id="KW-0614">Plasmid</keyword>
<evidence type="ECO:0000313" key="12">
    <source>
        <dbReference type="EMBL" id="QND62380.1"/>
    </source>
</evidence>
<accession>A0A7G6SXS3</accession>
<dbReference type="InterPro" id="IPR051698">
    <property type="entry name" value="Transposase_11-like"/>
</dbReference>
<dbReference type="Proteomes" id="UP000515465">
    <property type="component" value="Plasmid p_3"/>
</dbReference>
<dbReference type="EMBL" id="CP050296">
    <property type="protein sequence ID" value="QND57342.1"/>
    <property type="molecule type" value="Genomic_DNA"/>
</dbReference>
<dbReference type="PANTHER" id="PTHR30298:SF0">
    <property type="entry name" value="PROTEIN YBFL-RELATED"/>
    <property type="match status" value="1"/>
</dbReference>
<geneLocation type="plasmid" evidence="10 13">
    <name>p_1</name>
</geneLocation>
<dbReference type="EMBL" id="CP050299">
    <property type="protein sequence ID" value="QND62380.1"/>
    <property type="molecule type" value="Genomic_DNA"/>
</dbReference>
<gene>
    <name evidence="2" type="ORF">HB778_00555</name>
    <name evidence="3" type="ORF">HB778_12490</name>
    <name evidence="4" type="ORF">HB778_21725</name>
    <name evidence="5" type="ORF">HB778_23985</name>
    <name evidence="6" type="ORF">HB778_24135</name>
    <name evidence="7" type="ORF">HB778_36445</name>
    <name evidence="8" type="ORF">HB778_36595</name>
    <name evidence="9" type="ORF">HB778_36750</name>
    <name evidence="10" type="ORF">HB778_38965</name>
    <name evidence="11" type="ORF">HB778_40655</name>
    <name evidence="12" type="ORF">HB778_41170</name>
</gene>
<reference evidence="13" key="1">
    <citation type="journal article" date="2020" name="Mol. Plant Microbe">
        <title>Rhizobial microsymbionts of the narrowly endemic Oxytropis species growing in Kamchatka are characterized by significant genetic diversity and possess a set of genes that are associated with T3SS and T6SS secretion systems and can affect the development of symbiosis.</title>
        <authorList>
            <person name="Safronova V."/>
            <person name="Guro P."/>
            <person name="Sazanova A."/>
            <person name="Kuznetsova I."/>
            <person name="Belimov A."/>
            <person name="Yakubov V."/>
            <person name="Chirak E."/>
            <person name="Afonin A."/>
            <person name="Gogolev Y."/>
            <person name="Andronov E."/>
            <person name="Tikhonovich I."/>
        </authorList>
    </citation>
    <scope>NUCLEOTIDE SEQUENCE [LARGE SCALE GENOMIC DNA]</scope>
    <source>
        <strain evidence="13">583</strain>
        <plasmid evidence="13">p_1</plasmid>
        <plasmid evidence="13">p_3</plasmid>
    </source>
</reference>
<dbReference type="PANTHER" id="PTHR30298">
    <property type="entry name" value="H REPEAT-ASSOCIATED PREDICTED TRANSPOSASE"/>
    <property type="match status" value="1"/>
</dbReference>
<organism evidence="5 13">
    <name type="scientific">Mesorhizobium huakuii</name>
    <dbReference type="NCBI Taxonomy" id="28104"/>
    <lineage>
        <taxon>Bacteria</taxon>
        <taxon>Pseudomonadati</taxon>
        <taxon>Pseudomonadota</taxon>
        <taxon>Alphaproteobacteria</taxon>
        <taxon>Hyphomicrobiales</taxon>
        <taxon>Phyllobacteriaceae</taxon>
        <taxon>Mesorhizobium</taxon>
    </lineage>
</organism>
<dbReference type="EMBL" id="CP050296">
    <property type="protein sequence ID" value="QND58911.1"/>
    <property type="molecule type" value="Genomic_DNA"/>
</dbReference>
<protein>
    <submittedName>
        <fullName evidence="5">ISAs1 family transposase</fullName>
    </submittedName>
</protein>
<dbReference type="NCBIfam" id="NF033564">
    <property type="entry name" value="transpos_ISAs1"/>
    <property type="match status" value="1"/>
</dbReference>
<dbReference type="AlphaFoldDB" id="A0A7G6SXS3"/>
<evidence type="ECO:0000313" key="5">
    <source>
        <dbReference type="EMBL" id="QND59305.1"/>
    </source>
</evidence>
<dbReference type="EMBL" id="CP050299">
    <property type="protein sequence ID" value="QND62316.1"/>
    <property type="molecule type" value="Genomic_DNA"/>
</dbReference>
<feature type="compositionally biased region" description="Polar residues" evidence="1">
    <location>
        <begin position="38"/>
        <end position="47"/>
    </location>
</feature>
<reference evidence="5" key="2">
    <citation type="journal article" date="2020" name="Mol. Plant Microbe Interact.">
        <title>Complete genome sequences of four natural Pseudomonas isolates that catabolize a wide range of aromatic compounds relevant to lignin valorization.</title>
        <authorList>
            <person name="Hatmaker E.A."/>
            <person name="Presle G."/>
            <person name="Cannon O."/>
            <person name="Guss A.M."/>
            <person name="Elkins J.G."/>
        </authorList>
    </citation>
    <scope>NUCLEOTIDE SEQUENCE</scope>
    <source>
        <strain evidence="5">583</strain>
        <plasmid evidence="10">p_1</plasmid>
        <plasmid evidence="7">p_3</plasmid>
    </source>
</reference>
<dbReference type="EMBL" id="CP050299">
    <property type="protein sequence ID" value="QND62075.1"/>
    <property type="molecule type" value="Genomic_DNA"/>
</dbReference>
<proteinExistence type="predicted"/>
<sequence length="193" mass="21797">MPKKTFAVALATGNHLLVQLKENQPNLDDEIRAIVDSRTPSDTASSRDTVRSRQEDRTVDVFPVGKALVDSEWQPFVKTIIRVTRQTWLRSAATGMWQPRGEVSYYISSEQGLPAKTWAAIIRGHWGIENRNHYVRDVSCDEDRSRIRDNPGIMARARSFALNILRHNGTKNVAQALWNGALSLDLILAYKAL</sequence>